<dbReference type="Proteomes" id="UP000193083">
    <property type="component" value="Unassembled WGS sequence"/>
</dbReference>
<reference evidence="1 2" key="1">
    <citation type="submission" date="2017-04" db="EMBL/GenBank/DDBJ databases">
        <authorList>
            <person name="Afonso C.L."/>
            <person name="Miller P.J."/>
            <person name="Scott M.A."/>
            <person name="Spackman E."/>
            <person name="Goraichik I."/>
            <person name="Dimitrov K.M."/>
            <person name="Suarez D.L."/>
            <person name="Swayne D.E."/>
        </authorList>
    </citation>
    <scope>NUCLEOTIDE SEQUENCE [LARGE SCALE GENOMIC DNA]</scope>
    <source>
        <strain evidence="1 2">B5P</strain>
    </source>
</reference>
<gene>
    <name evidence="1" type="ORF">SAMN02982922_3959</name>
</gene>
<protein>
    <recommendedName>
        <fullName evidence="3">Glycolipid-binding domain-containing protein</fullName>
    </recommendedName>
</protein>
<keyword evidence="2" id="KW-1185">Reference proteome</keyword>
<evidence type="ECO:0000313" key="2">
    <source>
        <dbReference type="Proteomes" id="UP000193083"/>
    </source>
</evidence>
<name>A0A1X7PEI6_9HYPH</name>
<sequence>MIETALWKRLDVAGHDAARIETVPGGHLLHGTAVFRHEDGPACVSYQLDIAPDWSTRRGRVRGFAGEKSFDHEIVRDADGWALDGVAQPELAHLVDLDLGFTPATNLQQLRRVRIGVGEAAEIRVAWFDVGAERLVELPQSYRRLDESRYAYRGFSYAATLEMAASGFVRLYPELWEME</sequence>
<dbReference type="SUPFAM" id="SSF159275">
    <property type="entry name" value="PA1994-like"/>
    <property type="match status" value="1"/>
</dbReference>
<dbReference type="RefSeq" id="WP_176247561.1">
    <property type="nucleotide sequence ID" value="NZ_FXBL01000004.1"/>
</dbReference>
<dbReference type="EMBL" id="FXBL01000004">
    <property type="protein sequence ID" value="SMH49635.1"/>
    <property type="molecule type" value="Genomic_DNA"/>
</dbReference>
<evidence type="ECO:0000313" key="1">
    <source>
        <dbReference type="EMBL" id="SMH49635.1"/>
    </source>
</evidence>
<organism evidence="1 2">
    <name type="scientific">Mesorhizobium australicum</name>
    <dbReference type="NCBI Taxonomy" id="536018"/>
    <lineage>
        <taxon>Bacteria</taxon>
        <taxon>Pseudomonadati</taxon>
        <taxon>Pseudomonadota</taxon>
        <taxon>Alphaproteobacteria</taxon>
        <taxon>Hyphomicrobiales</taxon>
        <taxon>Phyllobacteriaceae</taxon>
        <taxon>Mesorhizobium</taxon>
    </lineage>
</organism>
<accession>A0A1X7PEI6</accession>
<dbReference type="Pfam" id="PF06475">
    <property type="entry name" value="Glycolipid_bind"/>
    <property type="match status" value="1"/>
</dbReference>
<dbReference type="AlphaFoldDB" id="A0A1X7PEI6"/>
<evidence type="ECO:0008006" key="3">
    <source>
        <dbReference type="Google" id="ProtNLM"/>
    </source>
</evidence>
<dbReference type="InterPro" id="IPR009467">
    <property type="entry name" value="Glycolipid-bd_prot_put"/>
</dbReference>
<proteinExistence type="predicted"/>